<reference evidence="2 3" key="1">
    <citation type="journal article" date="2016" name="Nat. Commun.">
        <title>Thousands of microbial genomes shed light on interconnected biogeochemical processes in an aquifer system.</title>
        <authorList>
            <person name="Anantharaman K."/>
            <person name="Brown C.T."/>
            <person name="Hug L.A."/>
            <person name="Sharon I."/>
            <person name="Castelle C.J."/>
            <person name="Probst A.J."/>
            <person name="Thomas B.C."/>
            <person name="Singh A."/>
            <person name="Wilkins M.J."/>
            <person name="Karaoz U."/>
            <person name="Brodie E.L."/>
            <person name="Williams K.H."/>
            <person name="Hubbard S.S."/>
            <person name="Banfield J.F."/>
        </authorList>
    </citation>
    <scope>NUCLEOTIDE SEQUENCE [LARGE SCALE GENOMIC DNA]</scope>
</reference>
<dbReference type="Proteomes" id="UP000179001">
    <property type="component" value="Unassembled WGS sequence"/>
</dbReference>
<feature type="region of interest" description="Disordered" evidence="1">
    <location>
        <begin position="45"/>
        <end position="64"/>
    </location>
</feature>
<evidence type="ECO:0000313" key="2">
    <source>
        <dbReference type="EMBL" id="OGF32505.1"/>
    </source>
</evidence>
<dbReference type="EMBL" id="MFGJ01000005">
    <property type="protein sequence ID" value="OGF32505.1"/>
    <property type="molecule type" value="Genomic_DNA"/>
</dbReference>
<organism evidence="2 3">
    <name type="scientific">Candidatus Falkowbacteria bacterium RIFOXYC2_FULL_36_12</name>
    <dbReference type="NCBI Taxonomy" id="1798002"/>
    <lineage>
        <taxon>Bacteria</taxon>
        <taxon>Candidatus Falkowiibacteriota</taxon>
    </lineage>
</organism>
<evidence type="ECO:0000256" key="1">
    <source>
        <dbReference type="SAM" id="MobiDB-lite"/>
    </source>
</evidence>
<dbReference type="AlphaFoldDB" id="A0A1F5T0L4"/>
<proteinExistence type="predicted"/>
<comment type="caution">
    <text evidence="2">The sequence shown here is derived from an EMBL/GenBank/DDBJ whole genome shotgun (WGS) entry which is preliminary data.</text>
</comment>
<gene>
    <name evidence="2" type="ORF">A2478_02625</name>
</gene>
<name>A0A1F5T0L4_9BACT</name>
<accession>A0A1F5T0L4</accession>
<protein>
    <submittedName>
        <fullName evidence="2">Uncharacterized protein</fullName>
    </submittedName>
</protein>
<feature type="compositionally biased region" description="Acidic residues" evidence="1">
    <location>
        <begin position="45"/>
        <end position="58"/>
    </location>
</feature>
<sequence>MKCIVCGVEIVLTDNSQGPICDLCRDGNEFAADRARLIAAAGELTPEEEAMQAEEDETVGGLLW</sequence>
<evidence type="ECO:0000313" key="3">
    <source>
        <dbReference type="Proteomes" id="UP000179001"/>
    </source>
</evidence>